<gene>
    <name evidence="1" type="ORF">CYMTET_42906</name>
</gene>
<evidence type="ECO:0000313" key="2">
    <source>
        <dbReference type="Proteomes" id="UP001190700"/>
    </source>
</evidence>
<proteinExistence type="predicted"/>
<accession>A0AAE0F163</accession>
<organism evidence="1 2">
    <name type="scientific">Cymbomonas tetramitiformis</name>
    <dbReference type="NCBI Taxonomy" id="36881"/>
    <lineage>
        <taxon>Eukaryota</taxon>
        <taxon>Viridiplantae</taxon>
        <taxon>Chlorophyta</taxon>
        <taxon>Pyramimonadophyceae</taxon>
        <taxon>Pyramimonadales</taxon>
        <taxon>Pyramimonadaceae</taxon>
        <taxon>Cymbomonas</taxon>
    </lineage>
</organism>
<dbReference type="EMBL" id="LGRX02028816">
    <property type="protein sequence ID" value="KAK3247597.1"/>
    <property type="molecule type" value="Genomic_DNA"/>
</dbReference>
<reference evidence="1 2" key="1">
    <citation type="journal article" date="2015" name="Genome Biol. Evol.">
        <title>Comparative Genomics of a Bacterivorous Green Alga Reveals Evolutionary Causalities and Consequences of Phago-Mixotrophic Mode of Nutrition.</title>
        <authorList>
            <person name="Burns J.A."/>
            <person name="Paasch A."/>
            <person name="Narechania A."/>
            <person name="Kim E."/>
        </authorList>
    </citation>
    <scope>NUCLEOTIDE SEQUENCE [LARGE SCALE GENOMIC DNA]</scope>
    <source>
        <strain evidence="1 2">PLY_AMNH</strain>
    </source>
</reference>
<name>A0AAE0F163_9CHLO</name>
<comment type="caution">
    <text evidence="1">The sequence shown here is derived from an EMBL/GenBank/DDBJ whole genome shotgun (WGS) entry which is preliminary data.</text>
</comment>
<keyword evidence="2" id="KW-1185">Reference proteome</keyword>
<dbReference type="Proteomes" id="UP001190700">
    <property type="component" value="Unassembled WGS sequence"/>
</dbReference>
<protein>
    <submittedName>
        <fullName evidence="1">Uncharacterized protein</fullName>
    </submittedName>
</protein>
<evidence type="ECO:0000313" key="1">
    <source>
        <dbReference type="EMBL" id="KAK3247597.1"/>
    </source>
</evidence>
<sequence length="174" mass="20004">MWKDFAVKLTPLPTPGGERGVQKYLHFVKVGACAGDEACYTYMLDWMAHAVQNQWAKPEVAIILFGGQRDGKGVVIREFAQLFGKHFQQVAHSRHFTGHFNAMLSDCILLFIHEAVNNPRDAHIVMWPIENADRRVHLMKVSSLFNRNYVFFKELCNSMDEGGREYLVHILQIK</sequence>
<dbReference type="AlphaFoldDB" id="A0AAE0F163"/>